<dbReference type="InParanoid" id="A0A804MYH2"/>
<dbReference type="SUPFAM" id="SSF53474">
    <property type="entry name" value="alpha/beta-Hydrolases"/>
    <property type="match status" value="1"/>
</dbReference>
<dbReference type="AlphaFoldDB" id="A0A804MYH2"/>
<reference evidence="3" key="3">
    <citation type="submission" date="2021-05" db="UniProtKB">
        <authorList>
            <consortium name="EnsemblPlants"/>
        </authorList>
    </citation>
    <scope>IDENTIFICATION</scope>
    <source>
        <strain evidence="3">cv. B73</strain>
    </source>
</reference>
<evidence type="ECO:0000256" key="1">
    <source>
        <dbReference type="ARBA" id="ARBA00005598"/>
    </source>
</evidence>
<dbReference type="Gene3D" id="3.40.50.1820">
    <property type="entry name" value="alpha/beta hydrolase"/>
    <property type="match status" value="1"/>
</dbReference>
<dbReference type="PANTHER" id="PTHR11034">
    <property type="entry name" value="N-MYC DOWNSTREAM REGULATED"/>
    <property type="match status" value="1"/>
</dbReference>
<dbReference type="Gramene" id="Zm00001eb121200_T001">
    <property type="protein sequence ID" value="Zm00001eb121200_P001"/>
    <property type="gene ID" value="Zm00001eb121200"/>
</dbReference>
<dbReference type="Proteomes" id="UP000007305">
    <property type="component" value="Chromosome 3"/>
</dbReference>
<keyword evidence="4" id="KW-1185">Reference proteome</keyword>
<evidence type="ECO:0000313" key="4">
    <source>
        <dbReference type="Proteomes" id="UP000007305"/>
    </source>
</evidence>
<dbReference type="InterPro" id="IPR029058">
    <property type="entry name" value="AB_hydrolase_fold"/>
</dbReference>
<dbReference type="Pfam" id="PF03096">
    <property type="entry name" value="Ndr"/>
    <property type="match status" value="1"/>
</dbReference>
<name>A0A804MYH2_MAIZE</name>
<sequence length="376" mass="41343">MGDSSGSVSVDVERIFFGGKEHRVRTRHGSLSVSVYGDEDKPALVTYPDVALNHMSCFQGLFFCPEAASLLLHSFCVYHITPQGHELGAAPISADVPVPSVDDLADQVADVLDFFSLGSVMCLGVTAGAYVLTLFATKYRERVLGLMLVSPVCKAPSWSEWLYNKVLSNLLYYYGTRGLVKESLLQRYFSMDVRGNGQDPESEIVQACRSLLDERQGANVWRFLQAISRRHDLTESLKKLKCRTLIFVGENSQFHADAVHMTTKLDRRYCALVEVTYSSKNLIPSVHTGVKRLMAKVVFRGQNCAGSGLWFTCHRRAAPCDGDPDGILPHGVRALQAIAAGKQPPEHTEPVLHITRASVTGEHGGEAEAHQDAHLA</sequence>
<evidence type="ECO:0008006" key="5">
    <source>
        <dbReference type="Google" id="ProtNLM"/>
    </source>
</evidence>
<organism evidence="3 4">
    <name type="scientific">Zea mays</name>
    <name type="common">Maize</name>
    <dbReference type="NCBI Taxonomy" id="4577"/>
    <lineage>
        <taxon>Eukaryota</taxon>
        <taxon>Viridiplantae</taxon>
        <taxon>Streptophyta</taxon>
        <taxon>Embryophyta</taxon>
        <taxon>Tracheophyta</taxon>
        <taxon>Spermatophyta</taxon>
        <taxon>Magnoliopsida</taxon>
        <taxon>Liliopsida</taxon>
        <taxon>Poales</taxon>
        <taxon>Poaceae</taxon>
        <taxon>PACMAD clade</taxon>
        <taxon>Panicoideae</taxon>
        <taxon>Andropogonodae</taxon>
        <taxon>Andropogoneae</taxon>
        <taxon>Tripsacinae</taxon>
        <taxon>Zea</taxon>
    </lineage>
</organism>
<dbReference type="InterPro" id="IPR004142">
    <property type="entry name" value="NDRG"/>
</dbReference>
<keyword evidence="2" id="KW-0812">Transmembrane</keyword>
<dbReference type="EnsemblPlants" id="Zm00001eb121200_T001">
    <property type="protein sequence ID" value="Zm00001eb121200_P001"/>
    <property type="gene ID" value="Zm00001eb121200"/>
</dbReference>
<protein>
    <recommendedName>
        <fullName evidence="5">Pollen-specific protein SF21</fullName>
    </recommendedName>
</protein>
<evidence type="ECO:0000256" key="2">
    <source>
        <dbReference type="SAM" id="Phobius"/>
    </source>
</evidence>
<comment type="similarity">
    <text evidence="1">Belongs to the NDRG family.</text>
</comment>
<keyword evidence="2" id="KW-1133">Transmembrane helix</keyword>
<proteinExistence type="inferred from homology"/>
<reference evidence="4" key="1">
    <citation type="submission" date="2015-12" db="EMBL/GenBank/DDBJ databases">
        <title>Update maize B73 reference genome by single molecule sequencing technologies.</title>
        <authorList>
            <consortium name="Maize Genome Sequencing Project"/>
            <person name="Ware D."/>
        </authorList>
    </citation>
    <scope>NUCLEOTIDE SEQUENCE [LARGE SCALE GENOMIC DNA]</scope>
    <source>
        <strain evidence="4">cv. B73</strain>
    </source>
</reference>
<evidence type="ECO:0000313" key="3">
    <source>
        <dbReference type="EnsemblPlants" id="Zm00001eb121200_P001"/>
    </source>
</evidence>
<feature type="transmembrane region" description="Helical" evidence="2">
    <location>
        <begin position="114"/>
        <end position="137"/>
    </location>
</feature>
<accession>A0A804MYH2</accession>
<keyword evidence="2" id="KW-0472">Membrane</keyword>
<reference evidence="3" key="2">
    <citation type="submission" date="2019-07" db="EMBL/GenBank/DDBJ databases">
        <authorList>
            <person name="Seetharam A."/>
            <person name="Woodhouse M."/>
            <person name="Cannon E."/>
        </authorList>
    </citation>
    <scope>NUCLEOTIDE SEQUENCE [LARGE SCALE GENOMIC DNA]</scope>
    <source>
        <strain evidence="3">cv. B73</strain>
    </source>
</reference>